<proteinExistence type="predicted"/>
<dbReference type="AlphaFoldDB" id="A0A2S5A2R2"/>
<gene>
    <name evidence="2" type="ORF">C3K47_09495</name>
</gene>
<dbReference type="InterPro" id="IPR008333">
    <property type="entry name" value="Cbr1-like_FAD-bd_dom"/>
</dbReference>
<dbReference type="InterPro" id="IPR039261">
    <property type="entry name" value="FNR_nucleotide-bd"/>
</dbReference>
<dbReference type="Pfam" id="PF00175">
    <property type="entry name" value="NAD_binding_1"/>
    <property type="match status" value="1"/>
</dbReference>
<dbReference type="Gene3D" id="2.40.30.10">
    <property type="entry name" value="Translation factors"/>
    <property type="match status" value="1"/>
</dbReference>
<dbReference type="PROSITE" id="PS51384">
    <property type="entry name" value="FAD_FR"/>
    <property type="match status" value="1"/>
</dbReference>
<dbReference type="InterPro" id="IPR050415">
    <property type="entry name" value="MRET"/>
</dbReference>
<evidence type="ECO:0000313" key="3">
    <source>
        <dbReference type="Proteomes" id="UP000236893"/>
    </source>
</evidence>
<protein>
    <submittedName>
        <fullName evidence="2">Flavodoxin reductase</fullName>
    </submittedName>
</protein>
<sequence length="222" mass="25529">MEEHIVKILHTEYVTHDVKRFRFEKPIGYQFEPGQATEVAINTEGWKEERRPFTFTSLNQWDYLEFTIKIYNDHNGVTHELGKLNAGGELIIHDVWGTINYKGPGVFIAGGAGVTPFIAIIRDLDQKGQLPGNSLIFSNKTQADVILDKEFTELLGADFHKVFTRETVMGFKEHYIDELYLKETIKNFDQHFYVCGPEKFMTNICQMLESLGAKTEALVFEK</sequence>
<dbReference type="InterPro" id="IPR017927">
    <property type="entry name" value="FAD-bd_FR_type"/>
</dbReference>
<dbReference type="PANTHER" id="PTHR47354">
    <property type="entry name" value="NADH OXIDOREDUCTASE HCR"/>
    <property type="match status" value="1"/>
</dbReference>
<dbReference type="OrthoDB" id="9789468at2"/>
<dbReference type="Proteomes" id="UP000236893">
    <property type="component" value="Unassembled WGS sequence"/>
</dbReference>
<dbReference type="EMBL" id="PQVF01000006">
    <property type="protein sequence ID" value="POY36599.1"/>
    <property type="molecule type" value="Genomic_DNA"/>
</dbReference>
<dbReference type="SUPFAM" id="SSF63380">
    <property type="entry name" value="Riboflavin synthase domain-like"/>
    <property type="match status" value="1"/>
</dbReference>
<dbReference type="RefSeq" id="WP_103788902.1">
    <property type="nucleotide sequence ID" value="NZ_PQVF01000006.1"/>
</dbReference>
<organism evidence="2 3">
    <name type="scientific">Solitalea longa</name>
    <dbReference type="NCBI Taxonomy" id="2079460"/>
    <lineage>
        <taxon>Bacteria</taxon>
        <taxon>Pseudomonadati</taxon>
        <taxon>Bacteroidota</taxon>
        <taxon>Sphingobacteriia</taxon>
        <taxon>Sphingobacteriales</taxon>
        <taxon>Sphingobacteriaceae</taxon>
        <taxon>Solitalea</taxon>
    </lineage>
</organism>
<evidence type="ECO:0000313" key="2">
    <source>
        <dbReference type="EMBL" id="POY36599.1"/>
    </source>
</evidence>
<accession>A0A2S5A2R2</accession>
<dbReference type="Pfam" id="PF00970">
    <property type="entry name" value="FAD_binding_6"/>
    <property type="match status" value="1"/>
</dbReference>
<evidence type="ECO:0000259" key="1">
    <source>
        <dbReference type="PROSITE" id="PS51384"/>
    </source>
</evidence>
<dbReference type="SUPFAM" id="SSF52343">
    <property type="entry name" value="Ferredoxin reductase-like, C-terminal NADP-linked domain"/>
    <property type="match status" value="1"/>
</dbReference>
<dbReference type="Gene3D" id="3.40.50.80">
    <property type="entry name" value="Nucleotide-binding domain of ferredoxin-NADP reductase (FNR) module"/>
    <property type="match status" value="1"/>
</dbReference>
<dbReference type="GO" id="GO:0016491">
    <property type="term" value="F:oxidoreductase activity"/>
    <property type="evidence" value="ECO:0007669"/>
    <property type="project" value="InterPro"/>
</dbReference>
<name>A0A2S5A2R2_9SPHI</name>
<dbReference type="InterPro" id="IPR001433">
    <property type="entry name" value="OxRdtase_FAD/NAD-bd"/>
</dbReference>
<dbReference type="PANTHER" id="PTHR47354:SF5">
    <property type="entry name" value="PROTEIN RFBI"/>
    <property type="match status" value="1"/>
</dbReference>
<comment type="caution">
    <text evidence="2">The sequence shown here is derived from an EMBL/GenBank/DDBJ whole genome shotgun (WGS) entry which is preliminary data.</text>
</comment>
<dbReference type="InterPro" id="IPR017938">
    <property type="entry name" value="Riboflavin_synthase-like_b-brl"/>
</dbReference>
<dbReference type="PRINTS" id="PR00410">
    <property type="entry name" value="PHEHYDRXLASE"/>
</dbReference>
<keyword evidence="3" id="KW-1185">Reference proteome</keyword>
<feature type="domain" description="FAD-binding FR-type" evidence="1">
    <location>
        <begin position="1"/>
        <end position="102"/>
    </location>
</feature>
<reference evidence="2 3" key="1">
    <citation type="submission" date="2018-01" db="EMBL/GenBank/DDBJ databases">
        <authorList>
            <person name="Gaut B.S."/>
            <person name="Morton B.R."/>
            <person name="Clegg M.T."/>
            <person name="Duvall M.R."/>
        </authorList>
    </citation>
    <scope>NUCLEOTIDE SEQUENCE [LARGE SCALE GENOMIC DNA]</scope>
    <source>
        <strain evidence="2 3">HR-AV</strain>
    </source>
</reference>